<feature type="domain" description="Tryptophan synthase beta chain-like PALP" evidence="15">
    <location>
        <begin position="231"/>
        <end position="555"/>
    </location>
</feature>
<protein>
    <recommendedName>
        <fullName evidence="13 14">Multifunctional fusion protein</fullName>
    </recommendedName>
    <domain>
        <recommendedName>
            <fullName evidence="14">N-(5'-phosphoribosyl)anthranilate isomerase</fullName>
            <shortName evidence="14">PRAI</shortName>
            <ecNumber evidence="14">5.3.1.24</ecNumber>
        </recommendedName>
    </domain>
    <domain>
        <recommendedName>
            <fullName evidence="13">Tryptophan synthase beta chain</fullName>
            <ecNumber evidence="13">4.2.1.20</ecNumber>
        </recommendedName>
    </domain>
</protein>
<comment type="pathway">
    <text evidence="2 14">Amino-acid biosynthesis; L-tryptophan biosynthesis; L-tryptophan from chorismate: step 3/5.</text>
</comment>
<sequence length="574" mass="61981">MLVKICGIREPEMARKVAASGVDFIGLLFTSHSPRQIDIATAKEITAVVKDYPTKVVGVFFDETPEKIAEIDKELNLDVIQLHGDLPRSGVSNFTHKPIIYVADGKPLPECLDVAKDFILYEKIEPEETGFRWFLAGGLDKDNVSGLIDKYAPTGVDLSSGVEISRGVKDFAKIREFLAVIRPTYYGAYGGMYVPELLIEPLKDLIDAVKTIMHSPEFQAEYLNLLKNFVGRPTALTEVKNFAKAIGLTSVHLKREDLTHTGAHKINNALGQCLLAKKMGKPRIIAETGAGQHGVATATACAMLGLECVVYMGQVDVERQAPNVAKMRLLGAKVVAVTDGSATLKDAVNEALRDWAASYETTHYCLGTALGPYPFPQICAEFQAVIGREAKAQYNEQVGSDPDMVIACVGGGSNAIGVFQEFIPDEKIKLVGVEAGGYGVKVGENAARFQSGKLGVLHGNRTYVLQTEDGQIADTHSVSAGLDYAAVGPQHADLYATGRAHYDVATDDEALIAFQLLTRTEGIIPALESSHALAYLMKVAKDLPKDCKVLVNLSGRGDKDLPGLLARELVHVTN</sequence>
<dbReference type="Pfam" id="PF00291">
    <property type="entry name" value="PALP"/>
    <property type="match status" value="1"/>
</dbReference>
<keyword evidence="11 13" id="KW-0456">Lyase</keyword>
<reference evidence="18" key="1">
    <citation type="submission" date="2017-11" db="EMBL/GenBank/DDBJ databases">
        <authorList>
            <person name="Chan K.G."/>
            <person name="Lee L.S."/>
        </authorList>
    </citation>
    <scope>NUCLEOTIDE SEQUENCE [LARGE SCALE GENOMIC DNA]</scope>
    <source>
        <strain evidence="18">DSM 100970</strain>
    </source>
</reference>
<gene>
    <name evidence="13 17" type="primary">trpB</name>
    <name evidence="14" type="synonym">trpF</name>
    <name evidence="17" type="ORF">CUN60_08690</name>
</gene>
<dbReference type="InterPro" id="IPR006654">
    <property type="entry name" value="Trp_synth_beta"/>
</dbReference>
<evidence type="ECO:0000259" key="15">
    <source>
        <dbReference type="Pfam" id="PF00291"/>
    </source>
</evidence>
<dbReference type="PANTHER" id="PTHR48077:SF3">
    <property type="entry name" value="TRYPTOPHAN SYNTHASE"/>
    <property type="match status" value="1"/>
</dbReference>
<comment type="subunit">
    <text evidence="5 13">Tetramer of two alpha and two beta chains.</text>
</comment>
<dbReference type="HAMAP" id="MF_00135">
    <property type="entry name" value="PRAI"/>
    <property type="match status" value="1"/>
</dbReference>
<dbReference type="InterPro" id="IPR011060">
    <property type="entry name" value="RibuloseP-bd_barrel"/>
</dbReference>
<dbReference type="EC" id="5.3.1.24" evidence="14"/>
<dbReference type="GO" id="GO:0005737">
    <property type="term" value="C:cytoplasm"/>
    <property type="evidence" value="ECO:0007669"/>
    <property type="project" value="TreeGrafter"/>
</dbReference>
<evidence type="ECO:0000259" key="16">
    <source>
        <dbReference type="Pfam" id="PF00697"/>
    </source>
</evidence>
<dbReference type="Gene3D" id="3.20.20.70">
    <property type="entry name" value="Aldolase class I"/>
    <property type="match status" value="1"/>
</dbReference>
<dbReference type="CDD" id="cd06446">
    <property type="entry name" value="Trp-synth_B"/>
    <property type="match status" value="1"/>
</dbReference>
<keyword evidence="9 14" id="KW-0057">Aromatic amino acid biosynthesis</keyword>
<keyword evidence="8 13" id="KW-0663">Pyridoxal phosphate</keyword>
<keyword evidence="10 14" id="KW-0413">Isomerase</keyword>
<dbReference type="InterPro" id="IPR001926">
    <property type="entry name" value="TrpB-like_PALP"/>
</dbReference>
<keyword evidence="6 14" id="KW-0028">Amino-acid biosynthesis</keyword>
<dbReference type="SUPFAM" id="SSF51366">
    <property type="entry name" value="Ribulose-phoshate binding barrel"/>
    <property type="match status" value="1"/>
</dbReference>
<dbReference type="Gene3D" id="3.40.50.1100">
    <property type="match status" value="2"/>
</dbReference>
<evidence type="ECO:0000256" key="5">
    <source>
        <dbReference type="ARBA" id="ARBA00011270"/>
    </source>
</evidence>
<evidence type="ECO:0000256" key="1">
    <source>
        <dbReference type="ARBA" id="ARBA00001933"/>
    </source>
</evidence>
<dbReference type="InterPro" id="IPR006653">
    <property type="entry name" value="Trp_synth_b_CS"/>
</dbReference>
<comment type="similarity">
    <text evidence="14">Belongs to the TrpF family.</text>
</comment>
<comment type="function">
    <text evidence="13">The beta subunit is responsible for the synthesis of L-tryptophan from indole and L-serine.</text>
</comment>
<dbReference type="Pfam" id="PF00697">
    <property type="entry name" value="PRAI"/>
    <property type="match status" value="2"/>
</dbReference>
<dbReference type="UniPathway" id="UPA00035">
    <property type="reaction ID" value="UER00042"/>
</dbReference>
<evidence type="ECO:0000256" key="7">
    <source>
        <dbReference type="ARBA" id="ARBA00022822"/>
    </source>
</evidence>
<dbReference type="EC" id="4.2.1.20" evidence="13"/>
<dbReference type="InterPro" id="IPR036052">
    <property type="entry name" value="TrpB-like_PALP_sf"/>
</dbReference>
<evidence type="ECO:0000256" key="12">
    <source>
        <dbReference type="ARBA" id="ARBA00049047"/>
    </source>
</evidence>
<evidence type="ECO:0000256" key="14">
    <source>
        <dbReference type="HAMAP-Rule" id="MF_00135"/>
    </source>
</evidence>
<dbReference type="EMBL" id="CP024847">
    <property type="protein sequence ID" value="AUR52369.1"/>
    <property type="molecule type" value="Genomic_DNA"/>
</dbReference>
<dbReference type="FunFam" id="3.40.50.1100:FF:000004">
    <property type="entry name" value="Tryptophan synthase beta chain"/>
    <property type="match status" value="1"/>
</dbReference>
<dbReference type="InterPro" id="IPR001240">
    <property type="entry name" value="PRAI_dom"/>
</dbReference>
<dbReference type="PROSITE" id="PS00168">
    <property type="entry name" value="TRP_SYNTHASE_BETA"/>
    <property type="match status" value="1"/>
</dbReference>
<feature type="domain" description="N-(5'phosphoribosyl) anthranilate isomerase (PRAI)" evidence="16">
    <location>
        <begin position="131"/>
        <end position="178"/>
    </location>
</feature>
<proteinExistence type="inferred from homology"/>
<evidence type="ECO:0000313" key="18">
    <source>
        <dbReference type="Proteomes" id="UP000236655"/>
    </source>
</evidence>
<dbReference type="FunFam" id="3.40.50.1100:FF:000001">
    <property type="entry name" value="Tryptophan synthase beta chain"/>
    <property type="match status" value="1"/>
</dbReference>
<evidence type="ECO:0000256" key="13">
    <source>
        <dbReference type="HAMAP-Rule" id="MF_00133"/>
    </source>
</evidence>
<comment type="pathway">
    <text evidence="3 13">Amino-acid biosynthesis; L-tryptophan biosynthesis; L-tryptophan from chorismate: step 5/5.</text>
</comment>
<evidence type="ECO:0000256" key="9">
    <source>
        <dbReference type="ARBA" id="ARBA00023141"/>
    </source>
</evidence>
<evidence type="ECO:0000256" key="4">
    <source>
        <dbReference type="ARBA" id="ARBA00009982"/>
    </source>
</evidence>
<evidence type="ECO:0000313" key="17">
    <source>
        <dbReference type="EMBL" id="AUR52369.1"/>
    </source>
</evidence>
<name>A0A2I7N7D7_9NEIS</name>
<feature type="modified residue" description="N6-(pyridoxal phosphate)lysine" evidence="13">
    <location>
        <position position="265"/>
    </location>
</feature>
<dbReference type="Proteomes" id="UP000236655">
    <property type="component" value="Chromosome"/>
</dbReference>
<dbReference type="HAMAP" id="MF_00133">
    <property type="entry name" value="Trp_synth_beta"/>
    <property type="match status" value="1"/>
</dbReference>
<dbReference type="AlphaFoldDB" id="A0A2I7N7D7"/>
<keyword evidence="18" id="KW-1185">Reference proteome</keyword>
<evidence type="ECO:0000256" key="8">
    <source>
        <dbReference type="ARBA" id="ARBA00022898"/>
    </source>
</evidence>
<evidence type="ECO:0000256" key="2">
    <source>
        <dbReference type="ARBA" id="ARBA00004664"/>
    </source>
</evidence>
<dbReference type="SUPFAM" id="SSF53686">
    <property type="entry name" value="Tryptophan synthase beta subunit-like PLP-dependent enzymes"/>
    <property type="match status" value="1"/>
</dbReference>
<dbReference type="NCBIfam" id="TIGR00263">
    <property type="entry name" value="trpB"/>
    <property type="match status" value="1"/>
</dbReference>
<dbReference type="InterPro" id="IPR013785">
    <property type="entry name" value="Aldolase_TIM"/>
</dbReference>
<comment type="catalytic activity">
    <reaction evidence="12 13">
        <text>(1S,2R)-1-C-(indol-3-yl)glycerol 3-phosphate + L-serine = D-glyceraldehyde 3-phosphate + L-tryptophan + H2O</text>
        <dbReference type="Rhea" id="RHEA:10532"/>
        <dbReference type="ChEBI" id="CHEBI:15377"/>
        <dbReference type="ChEBI" id="CHEBI:33384"/>
        <dbReference type="ChEBI" id="CHEBI:57912"/>
        <dbReference type="ChEBI" id="CHEBI:58866"/>
        <dbReference type="ChEBI" id="CHEBI:59776"/>
        <dbReference type="EC" id="4.2.1.20"/>
    </reaction>
</comment>
<dbReference type="KEGG" id="nba:CUN60_08690"/>
<organism evidence="17 18">
    <name type="scientific">Aquella oligotrophica</name>
    <dbReference type="NCBI Taxonomy" id="2067065"/>
    <lineage>
        <taxon>Bacteria</taxon>
        <taxon>Pseudomonadati</taxon>
        <taxon>Pseudomonadota</taxon>
        <taxon>Betaproteobacteria</taxon>
        <taxon>Neisseriales</taxon>
        <taxon>Neisseriaceae</taxon>
        <taxon>Aquella</taxon>
    </lineage>
</organism>
<evidence type="ECO:0000256" key="3">
    <source>
        <dbReference type="ARBA" id="ARBA00004733"/>
    </source>
</evidence>
<dbReference type="OrthoDB" id="9766131at2"/>
<comment type="cofactor">
    <cofactor evidence="1 13">
        <name>pyridoxal 5'-phosphate</name>
        <dbReference type="ChEBI" id="CHEBI:597326"/>
    </cofactor>
</comment>
<comment type="catalytic activity">
    <reaction evidence="14">
        <text>N-(5-phospho-beta-D-ribosyl)anthranilate = 1-(2-carboxyphenylamino)-1-deoxy-D-ribulose 5-phosphate</text>
        <dbReference type="Rhea" id="RHEA:21540"/>
        <dbReference type="ChEBI" id="CHEBI:18277"/>
        <dbReference type="ChEBI" id="CHEBI:58613"/>
        <dbReference type="EC" id="5.3.1.24"/>
    </reaction>
</comment>
<evidence type="ECO:0000256" key="6">
    <source>
        <dbReference type="ARBA" id="ARBA00022605"/>
    </source>
</evidence>
<dbReference type="InterPro" id="IPR023026">
    <property type="entry name" value="Trp_synth_beta/beta-like"/>
</dbReference>
<dbReference type="GO" id="GO:0004834">
    <property type="term" value="F:tryptophan synthase activity"/>
    <property type="evidence" value="ECO:0007669"/>
    <property type="project" value="UniProtKB-UniRule"/>
</dbReference>
<comment type="similarity">
    <text evidence="4 13">Belongs to the TrpB family.</text>
</comment>
<keyword evidence="7 14" id="KW-0822">Tryptophan biosynthesis</keyword>
<evidence type="ECO:0000256" key="10">
    <source>
        <dbReference type="ARBA" id="ARBA00023235"/>
    </source>
</evidence>
<dbReference type="CDD" id="cd00405">
    <property type="entry name" value="PRAI"/>
    <property type="match status" value="1"/>
</dbReference>
<feature type="domain" description="N-(5'phosphoribosyl) anthranilate isomerase (PRAI)" evidence="16">
    <location>
        <begin position="3"/>
        <end position="95"/>
    </location>
</feature>
<dbReference type="PANTHER" id="PTHR48077">
    <property type="entry name" value="TRYPTOPHAN SYNTHASE-RELATED"/>
    <property type="match status" value="1"/>
</dbReference>
<dbReference type="GO" id="GO:0004640">
    <property type="term" value="F:phosphoribosylanthranilate isomerase activity"/>
    <property type="evidence" value="ECO:0007669"/>
    <property type="project" value="UniProtKB-UniRule"/>
</dbReference>
<evidence type="ECO:0000256" key="11">
    <source>
        <dbReference type="ARBA" id="ARBA00023239"/>
    </source>
</evidence>
<accession>A0A2I7N7D7</accession>